<dbReference type="Pfam" id="PF20684">
    <property type="entry name" value="Fung_rhodopsin"/>
    <property type="match status" value="1"/>
</dbReference>
<organism evidence="9 10">
    <name type="scientific">Dendryphion nanum</name>
    <dbReference type="NCBI Taxonomy" id="256645"/>
    <lineage>
        <taxon>Eukaryota</taxon>
        <taxon>Fungi</taxon>
        <taxon>Dikarya</taxon>
        <taxon>Ascomycota</taxon>
        <taxon>Pezizomycotina</taxon>
        <taxon>Dothideomycetes</taxon>
        <taxon>Pleosporomycetidae</taxon>
        <taxon>Pleosporales</taxon>
        <taxon>Torulaceae</taxon>
        <taxon>Dendryphion</taxon>
    </lineage>
</organism>
<name>A0A9P9DWN8_9PLEO</name>
<evidence type="ECO:0000313" key="10">
    <source>
        <dbReference type="Proteomes" id="UP000700596"/>
    </source>
</evidence>
<evidence type="ECO:0000313" key="9">
    <source>
        <dbReference type="EMBL" id="KAH7126606.1"/>
    </source>
</evidence>
<dbReference type="InterPro" id="IPR049326">
    <property type="entry name" value="Rhodopsin_dom_fungi"/>
</dbReference>
<feature type="transmembrane region" description="Helical" evidence="7">
    <location>
        <begin position="15"/>
        <end position="37"/>
    </location>
</feature>
<feature type="transmembrane region" description="Helical" evidence="7">
    <location>
        <begin position="175"/>
        <end position="199"/>
    </location>
</feature>
<dbReference type="OrthoDB" id="10017208at2759"/>
<comment type="subcellular location">
    <subcellularLocation>
        <location evidence="1">Membrane</location>
        <topology evidence="1">Multi-pass membrane protein</topology>
    </subcellularLocation>
</comment>
<evidence type="ECO:0000256" key="6">
    <source>
        <dbReference type="SAM" id="MobiDB-lite"/>
    </source>
</evidence>
<evidence type="ECO:0000259" key="8">
    <source>
        <dbReference type="Pfam" id="PF20684"/>
    </source>
</evidence>
<evidence type="ECO:0000256" key="3">
    <source>
        <dbReference type="ARBA" id="ARBA00022989"/>
    </source>
</evidence>
<dbReference type="InterPro" id="IPR052337">
    <property type="entry name" value="SAT4-like"/>
</dbReference>
<evidence type="ECO:0000256" key="2">
    <source>
        <dbReference type="ARBA" id="ARBA00022692"/>
    </source>
</evidence>
<feature type="region of interest" description="Disordered" evidence="6">
    <location>
        <begin position="307"/>
        <end position="386"/>
    </location>
</feature>
<dbReference type="PANTHER" id="PTHR33048:SF57">
    <property type="entry name" value="INTEGRAL MEMBRANE PROTEIN-RELATED"/>
    <property type="match status" value="1"/>
</dbReference>
<evidence type="ECO:0000256" key="1">
    <source>
        <dbReference type="ARBA" id="ARBA00004141"/>
    </source>
</evidence>
<gene>
    <name evidence="9" type="ORF">B0J11DRAFT_281410</name>
</gene>
<evidence type="ECO:0000256" key="4">
    <source>
        <dbReference type="ARBA" id="ARBA00023136"/>
    </source>
</evidence>
<sequence length="386" mass="42110">MSDDLVPIENPSQRLLLGVQITFAILSTTAVTLRIWARIAKDVEIQWDDYLIIIALVLSCGLIACDMIGTIYCGVGMHVMDVVMKYGPDRLITFFKILVPVQILWATSLAATKCSILLFYCRVFPIPRLQATAKILAVVVFLWCSTVILCSFLLCRPFAFNWDQTIPNGVCGNRVLSYILTGVLNIITDVAVLCLPLPVILKLQMRTASKIGLVVVFTTGFFVCIVSAIRLRTLLTLDYTDITYSVTSALIWSMLEPSIGITLACVPVLKNLFPQLFRTLRSSKQTGSGENSGGTSRSAKKTNGGFQALDEYPLQPGSNASTSSTKGKEPDFLARERSGSGVADSESVVEGSGEVRREGPLDRPASRQPGLKKNIVTTRKWGSSGV</sequence>
<comment type="caution">
    <text evidence="9">The sequence shown here is derived from an EMBL/GenBank/DDBJ whole genome shotgun (WGS) entry which is preliminary data.</text>
</comment>
<dbReference type="AlphaFoldDB" id="A0A9P9DWN8"/>
<evidence type="ECO:0000256" key="5">
    <source>
        <dbReference type="ARBA" id="ARBA00038359"/>
    </source>
</evidence>
<feature type="compositionally biased region" description="Polar residues" evidence="6">
    <location>
        <begin position="375"/>
        <end position="386"/>
    </location>
</feature>
<reference evidence="9" key="1">
    <citation type="journal article" date="2021" name="Nat. Commun.">
        <title>Genetic determinants of endophytism in the Arabidopsis root mycobiome.</title>
        <authorList>
            <person name="Mesny F."/>
            <person name="Miyauchi S."/>
            <person name="Thiergart T."/>
            <person name="Pickel B."/>
            <person name="Atanasova L."/>
            <person name="Karlsson M."/>
            <person name="Huettel B."/>
            <person name="Barry K.W."/>
            <person name="Haridas S."/>
            <person name="Chen C."/>
            <person name="Bauer D."/>
            <person name="Andreopoulos W."/>
            <person name="Pangilinan J."/>
            <person name="LaButti K."/>
            <person name="Riley R."/>
            <person name="Lipzen A."/>
            <person name="Clum A."/>
            <person name="Drula E."/>
            <person name="Henrissat B."/>
            <person name="Kohler A."/>
            <person name="Grigoriev I.V."/>
            <person name="Martin F.M."/>
            <person name="Hacquard S."/>
        </authorList>
    </citation>
    <scope>NUCLEOTIDE SEQUENCE</scope>
    <source>
        <strain evidence="9">MPI-CAGE-CH-0243</strain>
    </source>
</reference>
<keyword evidence="3 7" id="KW-1133">Transmembrane helix</keyword>
<feature type="compositionally biased region" description="Basic and acidic residues" evidence="6">
    <location>
        <begin position="326"/>
        <end position="338"/>
    </location>
</feature>
<feature type="transmembrane region" description="Helical" evidence="7">
    <location>
        <begin position="97"/>
        <end position="121"/>
    </location>
</feature>
<comment type="similarity">
    <text evidence="5">Belongs to the SAT4 family.</text>
</comment>
<feature type="transmembrane region" description="Helical" evidence="7">
    <location>
        <begin position="249"/>
        <end position="269"/>
    </location>
</feature>
<feature type="region of interest" description="Disordered" evidence="6">
    <location>
        <begin position="283"/>
        <end position="302"/>
    </location>
</feature>
<feature type="domain" description="Rhodopsin" evidence="8">
    <location>
        <begin position="33"/>
        <end position="273"/>
    </location>
</feature>
<proteinExistence type="inferred from homology"/>
<dbReference type="PANTHER" id="PTHR33048">
    <property type="entry name" value="PTH11-LIKE INTEGRAL MEMBRANE PROTEIN (AFU_ORTHOLOGUE AFUA_5G11245)"/>
    <property type="match status" value="1"/>
</dbReference>
<feature type="transmembrane region" description="Helical" evidence="7">
    <location>
        <begin position="49"/>
        <end position="77"/>
    </location>
</feature>
<dbReference type="Proteomes" id="UP000700596">
    <property type="component" value="Unassembled WGS sequence"/>
</dbReference>
<feature type="transmembrane region" description="Helical" evidence="7">
    <location>
        <begin position="133"/>
        <end position="155"/>
    </location>
</feature>
<accession>A0A9P9DWN8</accession>
<feature type="compositionally biased region" description="Polar residues" evidence="6">
    <location>
        <begin position="316"/>
        <end position="325"/>
    </location>
</feature>
<keyword evidence="4 7" id="KW-0472">Membrane</keyword>
<keyword evidence="10" id="KW-1185">Reference proteome</keyword>
<dbReference type="GO" id="GO:0016020">
    <property type="term" value="C:membrane"/>
    <property type="evidence" value="ECO:0007669"/>
    <property type="project" value="UniProtKB-SubCell"/>
</dbReference>
<feature type="transmembrane region" description="Helical" evidence="7">
    <location>
        <begin position="211"/>
        <end position="229"/>
    </location>
</feature>
<feature type="compositionally biased region" description="Basic and acidic residues" evidence="6">
    <location>
        <begin position="353"/>
        <end position="365"/>
    </location>
</feature>
<evidence type="ECO:0000256" key="7">
    <source>
        <dbReference type="SAM" id="Phobius"/>
    </source>
</evidence>
<keyword evidence="2 7" id="KW-0812">Transmembrane</keyword>
<feature type="compositionally biased region" description="Polar residues" evidence="6">
    <location>
        <begin position="283"/>
        <end position="297"/>
    </location>
</feature>
<dbReference type="EMBL" id="JAGMWT010000006">
    <property type="protein sequence ID" value="KAH7126606.1"/>
    <property type="molecule type" value="Genomic_DNA"/>
</dbReference>
<protein>
    <recommendedName>
        <fullName evidence="8">Rhodopsin domain-containing protein</fullName>
    </recommendedName>
</protein>